<dbReference type="Gene3D" id="3.30.1340.10">
    <property type="entry name" value="HPr-like"/>
    <property type="match status" value="1"/>
</dbReference>
<dbReference type="STRING" id="1550241.MA03_04290"/>
<dbReference type="GO" id="GO:0005737">
    <property type="term" value="C:cytoplasm"/>
    <property type="evidence" value="ECO:0007669"/>
    <property type="project" value="UniProtKB-SubCell"/>
</dbReference>
<evidence type="ECO:0000256" key="1">
    <source>
        <dbReference type="ARBA" id="ARBA00004496"/>
    </source>
</evidence>
<dbReference type="NCBIfam" id="TIGR01003">
    <property type="entry name" value="PTS_HPr_family"/>
    <property type="match status" value="1"/>
</dbReference>
<reference evidence="5 6" key="1">
    <citation type="journal article" date="2015" name="Stand. Genomic Sci.">
        <title>Complete genome sequence of and proposal of Thermofilum uzonense sp. nov. a novel hyperthermophilic crenarchaeon and emended description of the genus Thermofilum.</title>
        <authorList>
            <person name="Toshchakov S.V."/>
            <person name="Korzhenkov A.A."/>
            <person name="Samarov N.I."/>
            <person name="Mazunin I.O."/>
            <person name="Mozhey O.I."/>
            <person name="Shmyr I.S."/>
            <person name="Derbikova K.S."/>
            <person name="Taranov E.A."/>
            <person name="Dominova I.N."/>
            <person name="Bonch-Osmolovskaya E.A."/>
            <person name="Patrushev M.V."/>
            <person name="Podosokorskaya O.A."/>
            <person name="Kublanov I.V."/>
        </authorList>
    </citation>
    <scope>NUCLEOTIDE SEQUENCE [LARGE SCALE GENOMIC DNA]</scope>
    <source>
        <strain evidence="5 6">1807-2</strain>
    </source>
</reference>
<dbReference type="InterPro" id="IPR000032">
    <property type="entry name" value="HPr-like"/>
</dbReference>
<protein>
    <submittedName>
        <fullName evidence="5">PTS sugar transporter subunit IIA</fullName>
    </submittedName>
</protein>
<keyword evidence="5" id="KW-0762">Sugar transport</keyword>
<dbReference type="SUPFAM" id="SSF55594">
    <property type="entry name" value="HPr-like"/>
    <property type="match status" value="1"/>
</dbReference>
<organism evidence="5 6">
    <name type="scientific">Infirmifilum uzonense</name>
    <dbReference type="NCBI Taxonomy" id="1550241"/>
    <lineage>
        <taxon>Archaea</taxon>
        <taxon>Thermoproteota</taxon>
        <taxon>Thermoprotei</taxon>
        <taxon>Thermofilales</taxon>
        <taxon>Thermofilaceae</taxon>
        <taxon>Infirmifilum</taxon>
    </lineage>
</organism>
<dbReference type="Pfam" id="PF00381">
    <property type="entry name" value="PTS-HPr"/>
    <property type="match status" value="1"/>
</dbReference>
<dbReference type="GeneID" id="25401423"/>
<comment type="subcellular location">
    <subcellularLocation>
        <location evidence="1">Cytoplasm</location>
    </subcellularLocation>
</comment>
<dbReference type="InterPro" id="IPR001020">
    <property type="entry name" value="PTS_HPr_His_P_site"/>
</dbReference>
<dbReference type="PRINTS" id="PR00107">
    <property type="entry name" value="PHOSPHOCPHPR"/>
</dbReference>
<dbReference type="InterPro" id="IPR050399">
    <property type="entry name" value="HPr"/>
</dbReference>
<feature type="domain" description="HPr" evidence="4">
    <location>
        <begin position="1"/>
        <end position="89"/>
    </location>
</feature>
<keyword evidence="6" id="KW-1185">Reference proteome</keyword>
<evidence type="ECO:0000256" key="2">
    <source>
        <dbReference type="ARBA" id="ARBA00022490"/>
    </source>
</evidence>
<dbReference type="GO" id="GO:0009401">
    <property type="term" value="P:phosphoenolpyruvate-dependent sugar phosphotransferase system"/>
    <property type="evidence" value="ECO:0007669"/>
    <property type="project" value="UniProtKB-KW"/>
</dbReference>
<dbReference type="PROSITE" id="PS00369">
    <property type="entry name" value="PTS_HPR_HIS"/>
    <property type="match status" value="1"/>
</dbReference>
<dbReference type="PATRIC" id="fig|1550241.5.peg.911"/>
<dbReference type="RefSeq" id="WP_052884094.1">
    <property type="nucleotide sequence ID" value="NZ_CP009961.1"/>
</dbReference>
<dbReference type="CDD" id="cd00367">
    <property type="entry name" value="PTS-HPr_like"/>
    <property type="match status" value="1"/>
</dbReference>
<name>A0A0F7FHB3_9CREN</name>
<sequence length="91" mass="10051">MARQVRLKVRNKSGLHARPAAIFVQHAKSFTSKITVKKNGKSADSKNILQILSLGIDMGDEIELIAEGPDEDKAVEELSKLILEVLPEQDK</sequence>
<dbReference type="InterPro" id="IPR035895">
    <property type="entry name" value="HPr-like_sf"/>
</dbReference>
<dbReference type="PANTHER" id="PTHR33705:SF2">
    <property type="entry name" value="PHOSPHOCARRIER PROTEIN NPR"/>
    <property type="match status" value="1"/>
</dbReference>
<proteinExistence type="predicted"/>
<dbReference type="PANTHER" id="PTHR33705">
    <property type="entry name" value="PHOSPHOCARRIER PROTEIN HPR"/>
    <property type="match status" value="1"/>
</dbReference>
<accession>A0A0F7FHB3</accession>
<evidence type="ECO:0000313" key="6">
    <source>
        <dbReference type="Proteomes" id="UP000067434"/>
    </source>
</evidence>
<dbReference type="OrthoDB" id="307063at2157"/>
<dbReference type="AlphaFoldDB" id="A0A0F7FHB3"/>
<evidence type="ECO:0000259" key="4">
    <source>
        <dbReference type="PROSITE" id="PS51350"/>
    </source>
</evidence>
<keyword evidence="2" id="KW-0963">Cytoplasm</keyword>
<evidence type="ECO:0000256" key="3">
    <source>
        <dbReference type="ARBA" id="ARBA00022683"/>
    </source>
</evidence>
<dbReference type="Proteomes" id="UP000067434">
    <property type="component" value="Chromosome"/>
</dbReference>
<dbReference type="PROSITE" id="PS51350">
    <property type="entry name" value="PTS_HPR_DOM"/>
    <property type="match status" value="1"/>
</dbReference>
<keyword evidence="3" id="KW-0598">Phosphotransferase system</keyword>
<dbReference type="KEGG" id="thf:MA03_04290"/>
<keyword evidence="5" id="KW-0813">Transport</keyword>
<gene>
    <name evidence="5" type="ORF">MA03_04290</name>
</gene>
<dbReference type="HOGENOM" id="CLU_136230_2_2_2"/>
<evidence type="ECO:0000313" key="5">
    <source>
        <dbReference type="EMBL" id="AKG38658.1"/>
    </source>
</evidence>
<dbReference type="EMBL" id="CP009961">
    <property type="protein sequence ID" value="AKG38658.1"/>
    <property type="molecule type" value="Genomic_DNA"/>
</dbReference>